<dbReference type="InterPro" id="IPR008972">
    <property type="entry name" value="Cupredoxin"/>
</dbReference>
<gene>
    <name evidence="8" type="ORF">D9758_016768</name>
</gene>
<sequence>MRTGGASRGGGHKLGSGSGEAEPHAPENEKTKKNKPGLIAVWARDTLDLEIPKPQLQDLDKPWEKLTPLIPGNEFLTEMKTGAGADGDAGGAAADAAADTTTTLPSKTLLPPLHLRPPLTLATPLAPRLALTLTTTTTTTAPSSFPASASEEKGLHPTIYLANTPTPTTYYPNANTNAPTPTPYTHSPLTILLLDDYPLKARLQPYTRFCIPEYSRDVWVMWVLSGAEGDKGGTVLTGIKVVKVMVKAKVLVGGVSTPTLFQVPLWAWAWVPNLQQVQEREREEGRGIQATDGPTEIEIPTDENAVTEDVVANTSIHTSTDSIVPIAPTVPNSPAAAKKLKRKRTLKNTGSTADISASVSTFIPTSNTIPTSLVEGKGESVLPSNVNLGTDIDISLILQKTNSMIQIRVRRLILLQHWHGFFQARTSDADGPSFINQCPIPPGNIFHYAFDTAGQTGYYGYHSHLSTQYCDGLRGAFVIYEPHDPLRHLYDVDDDSTIITLADWYNDFAPDAENIEGPHKQITPQDWLDLCPEYNDLDPDQQ</sequence>
<evidence type="ECO:0000256" key="6">
    <source>
        <dbReference type="SAM" id="MobiDB-lite"/>
    </source>
</evidence>
<feature type="domain" description="Plastocyanin-like" evidence="7">
    <location>
        <begin position="416"/>
        <end position="482"/>
    </location>
</feature>
<reference evidence="8 9" key="1">
    <citation type="journal article" date="2020" name="ISME J.">
        <title>Uncovering the hidden diversity of litter-decomposition mechanisms in mushroom-forming fungi.</title>
        <authorList>
            <person name="Floudas D."/>
            <person name="Bentzer J."/>
            <person name="Ahren D."/>
            <person name="Johansson T."/>
            <person name="Persson P."/>
            <person name="Tunlid A."/>
        </authorList>
    </citation>
    <scope>NUCLEOTIDE SEQUENCE [LARGE SCALE GENOMIC DNA]</scope>
    <source>
        <strain evidence="8 9">CBS 291.85</strain>
    </source>
</reference>
<evidence type="ECO:0000256" key="2">
    <source>
        <dbReference type="ARBA" id="ARBA00022723"/>
    </source>
</evidence>
<feature type="compositionally biased region" description="Basic and acidic residues" evidence="6">
    <location>
        <begin position="21"/>
        <end position="31"/>
    </location>
</feature>
<evidence type="ECO:0000256" key="5">
    <source>
        <dbReference type="ARBA" id="ARBA00023180"/>
    </source>
</evidence>
<dbReference type="Proteomes" id="UP000559256">
    <property type="component" value="Unassembled WGS sequence"/>
</dbReference>
<keyword evidence="2" id="KW-0479">Metal-binding</keyword>
<dbReference type="PROSITE" id="PS00079">
    <property type="entry name" value="MULTICOPPER_OXIDASE1"/>
    <property type="match status" value="1"/>
</dbReference>
<dbReference type="OrthoDB" id="2121828at2759"/>
<keyword evidence="3" id="KW-0560">Oxidoreductase</keyword>
<dbReference type="AlphaFoldDB" id="A0A8H5CDV7"/>
<evidence type="ECO:0000256" key="3">
    <source>
        <dbReference type="ARBA" id="ARBA00023002"/>
    </source>
</evidence>
<keyword evidence="4" id="KW-0186">Copper</keyword>
<organism evidence="8 9">
    <name type="scientific">Tetrapyrgos nigripes</name>
    <dbReference type="NCBI Taxonomy" id="182062"/>
    <lineage>
        <taxon>Eukaryota</taxon>
        <taxon>Fungi</taxon>
        <taxon>Dikarya</taxon>
        <taxon>Basidiomycota</taxon>
        <taxon>Agaricomycotina</taxon>
        <taxon>Agaricomycetes</taxon>
        <taxon>Agaricomycetidae</taxon>
        <taxon>Agaricales</taxon>
        <taxon>Marasmiineae</taxon>
        <taxon>Marasmiaceae</taxon>
        <taxon>Tetrapyrgos</taxon>
    </lineage>
</organism>
<feature type="region of interest" description="Disordered" evidence="6">
    <location>
        <begin position="1"/>
        <end position="37"/>
    </location>
</feature>
<dbReference type="EMBL" id="JAACJM010000180">
    <property type="protein sequence ID" value="KAF5339949.1"/>
    <property type="molecule type" value="Genomic_DNA"/>
</dbReference>
<proteinExistence type="inferred from homology"/>
<accession>A0A8H5CDV7</accession>
<dbReference type="Pfam" id="PF07732">
    <property type="entry name" value="Cu-oxidase_3"/>
    <property type="match status" value="1"/>
</dbReference>
<comment type="similarity">
    <text evidence="1">Belongs to the multicopper oxidase family.</text>
</comment>
<dbReference type="InterPro" id="IPR033138">
    <property type="entry name" value="Cu_oxidase_CS"/>
</dbReference>
<evidence type="ECO:0000259" key="7">
    <source>
        <dbReference type="Pfam" id="PF07732"/>
    </source>
</evidence>
<evidence type="ECO:0000256" key="1">
    <source>
        <dbReference type="ARBA" id="ARBA00010609"/>
    </source>
</evidence>
<evidence type="ECO:0000256" key="4">
    <source>
        <dbReference type="ARBA" id="ARBA00023008"/>
    </source>
</evidence>
<protein>
    <recommendedName>
        <fullName evidence="7">Plastocyanin-like domain-containing protein</fullName>
    </recommendedName>
</protein>
<dbReference type="GO" id="GO:0033573">
    <property type="term" value="C:high-affinity iron permease complex"/>
    <property type="evidence" value="ECO:0007669"/>
    <property type="project" value="TreeGrafter"/>
</dbReference>
<dbReference type="SUPFAM" id="SSF49503">
    <property type="entry name" value="Cupredoxins"/>
    <property type="match status" value="1"/>
</dbReference>
<evidence type="ECO:0000313" key="9">
    <source>
        <dbReference type="Proteomes" id="UP000559256"/>
    </source>
</evidence>
<evidence type="ECO:0000313" key="8">
    <source>
        <dbReference type="EMBL" id="KAF5339949.1"/>
    </source>
</evidence>
<dbReference type="GO" id="GO:0033215">
    <property type="term" value="P:reductive iron assimilation"/>
    <property type="evidence" value="ECO:0007669"/>
    <property type="project" value="TreeGrafter"/>
</dbReference>
<dbReference type="GO" id="GO:0010106">
    <property type="term" value="P:cellular response to iron ion starvation"/>
    <property type="evidence" value="ECO:0007669"/>
    <property type="project" value="TreeGrafter"/>
</dbReference>
<dbReference type="PANTHER" id="PTHR11709">
    <property type="entry name" value="MULTI-COPPER OXIDASE"/>
    <property type="match status" value="1"/>
</dbReference>
<dbReference type="InterPro" id="IPR011707">
    <property type="entry name" value="Cu-oxidase-like_N"/>
</dbReference>
<dbReference type="PANTHER" id="PTHR11709:SF361">
    <property type="entry name" value="IRON TRANSPORT MULTICOPPER OXIDASE FET3"/>
    <property type="match status" value="1"/>
</dbReference>
<name>A0A8H5CDV7_9AGAR</name>
<dbReference type="Gene3D" id="2.60.40.420">
    <property type="entry name" value="Cupredoxins - blue copper proteins"/>
    <property type="match status" value="1"/>
</dbReference>
<dbReference type="InterPro" id="IPR045087">
    <property type="entry name" value="Cu-oxidase_fam"/>
</dbReference>
<dbReference type="GO" id="GO:0005507">
    <property type="term" value="F:copper ion binding"/>
    <property type="evidence" value="ECO:0007669"/>
    <property type="project" value="InterPro"/>
</dbReference>
<keyword evidence="5" id="KW-0325">Glycoprotein</keyword>
<comment type="caution">
    <text evidence="8">The sequence shown here is derived from an EMBL/GenBank/DDBJ whole genome shotgun (WGS) entry which is preliminary data.</text>
</comment>
<dbReference type="GO" id="GO:0004322">
    <property type="term" value="F:ferroxidase activity"/>
    <property type="evidence" value="ECO:0007669"/>
    <property type="project" value="TreeGrafter"/>
</dbReference>
<keyword evidence="9" id="KW-1185">Reference proteome</keyword>
<feature type="compositionally biased region" description="Gly residues" evidence="6">
    <location>
        <begin position="1"/>
        <end position="18"/>
    </location>
</feature>